<feature type="region of interest" description="Disordered" evidence="1">
    <location>
        <begin position="218"/>
        <end position="269"/>
    </location>
</feature>
<evidence type="ECO:0000313" key="4">
    <source>
        <dbReference type="Proteomes" id="UP000484255"/>
    </source>
</evidence>
<evidence type="ECO:0000259" key="2">
    <source>
        <dbReference type="Pfam" id="PF13472"/>
    </source>
</evidence>
<dbReference type="Gene3D" id="3.40.50.1110">
    <property type="entry name" value="SGNH hydrolase"/>
    <property type="match status" value="1"/>
</dbReference>
<dbReference type="RefSeq" id="WP_163459604.1">
    <property type="nucleotide sequence ID" value="NZ_JAAGOH010000039.1"/>
</dbReference>
<dbReference type="InterPro" id="IPR013830">
    <property type="entry name" value="SGNH_hydro"/>
</dbReference>
<dbReference type="SUPFAM" id="SSF52266">
    <property type="entry name" value="SGNH hydrolase"/>
    <property type="match status" value="1"/>
</dbReference>
<proteinExistence type="predicted"/>
<evidence type="ECO:0000256" key="1">
    <source>
        <dbReference type="SAM" id="MobiDB-lite"/>
    </source>
</evidence>
<dbReference type="Pfam" id="PF13472">
    <property type="entry name" value="Lipase_GDSL_2"/>
    <property type="match status" value="1"/>
</dbReference>
<organism evidence="3 4">
    <name type="scientific">Ideonella livida</name>
    <dbReference type="NCBI Taxonomy" id="2707176"/>
    <lineage>
        <taxon>Bacteria</taxon>
        <taxon>Pseudomonadati</taxon>
        <taxon>Pseudomonadota</taxon>
        <taxon>Betaproteobacteria</taxon>
        <taxon>Burkholderiales</taxon>
        <taxon>Sphaerotilaceae</taxon>
        <taxon>Ideonella</taxon>
    </lineage>
</organism>
<protein>
    <submittedName>
        <fullName evidence="3">SGNH/GDSL hydrolase family protein</fullName>
    </submittedName>
</protein>
<keyword evidence="3" id="KW-0378">Hydrolase</keyword>
<dbReference type="Proteomes" id="UP000484255">
    <property type="component" value="Unassembled WGS sequence"/>
</dbReference>
<sequence length="312" mass="32637">MLHALSDTASWLPKLLLAPWLLVQGRQVRRDALVLPEAAGPRAGLAVPEDTQASAAVETPPLLRLLVVGDSSAAGVGVDHQHQALAEPLASRLAAALGGPVAWQLIATTGHRASHARRALQNAVQAGRLQPADVLVTALGVNDVVAQTRPAAFLAELDALCALAAQHAGVRHVLHSALPPMGRFPLLPQPLRWALGRDARRLDHALRRHLARLPLSSTPRRQHLPLPELPPPVLPATAGLPGPAVTSAITRTEGKPPVPQPPDWMARDGFHPGATGYAAWAQALAEAVTGAGWGAACGGAQERAPASSRARR</sequence>
<gene>
    <name evidence="3" type="ORF">G3A44_20470</name>
</gene>
<evidence type="ECO:0000313" key="3">
    <source>
        <dbReference type="EMBL" id="NDY93569.1"/>
    </source>
</evidence>
<name>A0A7C9PJZ3_9BURK</name>
<dbReference type="CDD" id="cd01836">
    <property type="entry name" value="FeeA_FeeB_like"/>
    <property type="match status" value="1"/>
</dbReference>
<dbReference type="AlphaFoldDB" id="A0A7C9PJZ3"/>
<dbReference type="InterPro" id="IPR036514">
    <property type="entry name" value="SGNH_hydro_sf"/>
</dbReference>
<feature type="domain" description="SGNH hydrolase-type esterase" evidence="2">
    <location>
        <begin position="67"/>
        <end position="212"/>
    </location>
</feature>
<comment type="caution">
    <text evidence="3">The sequence shown here is derived from an EMBL/GenBank/DDBJ whole genome shotgun (WGS) entry which is preliminary data.</text>
</comment>
<reference evidence="3 4" key="1">
    <citation type="submission" date="2020-02" db="EMBL/GenBank/DDBJ databases">
        <title>Ideonella bacterium strain TBM-1.</title>
        <authorList>
            <person name="Chen W.-M."/>
        </authorList>
    </citation>
    <scope>NUCLEOTIDE SEQUENCE [LARGE SCALE GENOMIC DNA]</scope>
    <source>
        <strain evidence="3 4">TBM-1</strain>
    </source>
</reference>
<keyword evidence="4" id="KW-1185">Reference proteome</keyword>
<dbReference type="EMBL" id="JAAGOH010000039">
    <property type="protein sequence ID" value="NDY93569.1"/>
    <property type="molecule type" value="Genomic_DNA"/>
</dbReference>
<dbReference type="GO" id="GO:0016788">
    <property type="term" value="F:hydrolase activity, acting on ester bonds"/>
    <property type="evidence" value="ECO:0007669"/>
    <property type="project" value="UniProtKB-ARBA"/>
</dbReference>
<accession>A0A7C9PJZ3</accession>